<keyword evidence="3" id="KW-1185">Reference proteome</keyword>
<name>A0ABY4ENE6_9BACI</name>
<keyword evidence="1" id="KW-0472">Membrane</keyword>
<evidence type="ECO:0008006" key="4">
    <source>
        <dbReference type="Google" id="ProtNLM"/>
    </source>
</evidence>
<dbReference type="EMBL" id="CP095073">
    <property type="protein sequence ID" value="UOQ45137.1"/>
    <property type="molecule type" value="Genomic_DNA"/>
</dbReference>
<reference evidence="2 3" key="1">
    <citation type="submission" date="2022-04" db="EMBL/GenBank/DDBJ databases">
        <title>Halobacillus sp. isolated from saltern.</title>
        <authorList>
            <person name="Won M."/>
            <person name="Lee C.-M."/>
            <person name="Woen H.-Y."/>
            <person name="Kwon S.-W."/>
        </authorList>
    </citation>
    <scope>NUCLEOTIDE SEQUENCE [LARGE SCALE GENOMIC DNA]</scope>
    <source>
        <strain evidence="2 3">SSBR10-3</strain>
    </source>
</reference>
<evidence type="ECO:0000313" key="3">
    <source>
        <dbReference type="Proteomes" id="UP000831787"/>
    </source>
</evidence>
<dbReference type="Proteomes" id="UP000831787">
    <property type="component" value="Chromosome"/>
</dbReference>
<dbReference type="RefSeq" id="WP_244711626.1">
    <property type="nucleotide sequence ID" value="NZ_CP095073.1"/>
</dbReference>
<feature type="transmembrane region" description="Helical" evidence="1">
    <location>
        <begin position="59"/>
        <end position="79"/>
    </location>
</feature>
<feature type="transmembrane region" description="Helical" evidence="1">
    <location>
        <begin position="136"/>
        <end position="158"/>
    </location>
</feature>
<keyword evidence="1" id="KW-1133">Transmembrane helix</keyword>
<feature type="transmembrane region" description="Helical" evidence="1">
    <location>
        <begin position="86"/>
        <end position="110"/>
    </location>
</feature>
<keyword evidence="1" id="KW-0812">Transmembrane</keyword>
<proteinExistence type="predicted"/>
<evidence type="ECO:0000313" key="2">
    <source>
        <dbReference type="EMBL" id="UOQ45137.1"/>
    </source>
</evidence>
<protein>
    <recommendedName>
        <fullName evidence="4">DUF2269 family protein</fullName>
    </recommendedName>
</protein>
<sequence>MKYLSLKPKRWLVTFHLIFAAILFGITVGFLVLSITAAATKDGTILKGCYSSMYILSTTSLRVSTIGTVVTGIALSIWTKWGLFKFYWIIVKEVLTLISIGLGLIGMLIWTREAFHISAGAGMAAMENSDFLVNRLQLFFGIILQIISLAVMMILSVFKPWGQRKRAD</sequence>
<organism evidence="2 3">
    <name type="scientific">Halobacillus salinarum</name>
    <dbReference type="NCBI Taxonomy" id="2932257"/>
    <lineage>
        <taxon>Bacteria</taxon>
        <taxon>Bacillati</taxon>
        <taxon>Bacillota</taxon>
        <taxon>Bacilli</taxon>
        <taxon>Bacillales</taxon>
        <taxon>Bacillaceae</taxon>
        <taxon>Halobacillus</taxon>
    </lineage>
</organism>
<accession>A0ABY4ENE6</accession>
<gene>
    <name evidence="2" type="ORF">MUN89_04045</name>
</gene>
<feature type="transmembrane region" description="Helical" evidence="1">
    <location>
        <begin position="12"/>
        <end position="39"/>
    </location>
</feature>
<evidence type="ECO:0000256" key="1">
    <source>
        <dbReference type="SAM" id="Phobius"/>
    </source>
</evidence>